<keyword evidence="13" id="KW-1185">Reference proteome</keyword>
<keyword evidence="5" id="KW-0967">Endosome</keyword>
<dbReference type="GO" id="GO:0010008">
    <property type="term" value="C:endosome membrane"/>
    <property type="evidence" value="ECO:0007669"/>
    <property type="project" value="UniProtKB-SubCell"/>
</dbReference>
<comment type="similarity">
    <text evidence="3">Belongs to the YPT35 family.</text>
</comment>
<evidence type="ECO:0000256" key="7">
    <source>
        <dbReference type="ARBA" id="ARBA00033728"/>
    </source>
</evidence>
<evidence type="ECO:0000259" key="11">
    <source>
        <dbReference type="PROSITE" id="PS50195"/>
    </source>
</evidence>
<organism evidence="12 13">
    <name type="scientific">Tilletiaria anomala (strain ATCC 24038 / CBS 436.72 / UBC 951)</name>
    <dbReference type="NCBI Taxonomy" id="1037660"/>
    <lineage>
        <taxon>Eukaryota</taxon>
        <taxon>Fungi</taxon>
        <taxon>Dikarya</taxon>
        <taxon>Basidiomycota</taxon>
        <taxon>Ustilaginomycotina</taxon>
        <taxon>Exobasidiomycetes</taxon>
        <taxon>Georgefischeriales</taxon>
        <taxon>Tilletiariaceae</taxon>
        <taxon>Tilletiaria</taxon>
    </lineage>
</organism>
<reference evidence="12 13" key="1">
    <citation type="submission" date="2014-05" db="EMBL/GenBank/DDBJ databases">
        <title>Draft genome sequence of a rare smut relative, Tilletiaria anomala UBC 951.</title>
        <authorList>
            <consortium name="DOE Joint Genome Institute"/>
            <person name="Toome M."/>
            <person name="Kuo A."/>
            <person name="Henrissat B."/>
            <person name="Lipzen A."/>
            <person name="Tritt A."/>
            <person name="Yoshinaga Y."/>
            <person name="Zane M."/>
            <person name="Barry K."/>
            <person name="Grigoriev I.V."/>
            <person name="Spatafora J.W."/>
            <person name="Aimea M.C."/>
        </authorList>
    </citation>
    <scope>NUCLEOTIDE SEQUENCE [LARGE SCALE GENOMIC DNA]</scope>
    <source>
        <strain evidence="12 13">UBC 951</strain>
    </source>
</reference>
<dbReference type="RefSeq" id="XP_013246279.1">
    <property type="nucleotide sequence ID" value="XM_013390825.1"/>
</dbReference>
<evidence type="ECO:0000256" key="2">
    <source>
        <dbReference type="ARBA" id="ARBA00004177"/>
    </source>
</evidence>
<name>A0A066WRZ7_TILAU</name>
<dbReference type="CDD" id="cd07280">
    <property type="entry name" value="PX_YPT35"/>
    <property type="match status" value="1"/>
</dbReference>
<dbReference type="Gene3D" id="3.30.1520.10">
    <property type="entry name" value="Phox-like domain"/>
    <property type="match status" value="1"/>
</dbReference>
<evidence type="ECO:0000313" key="13">
    <source>
        <dbReference type="Proteomes" id="UP000027361"/>
    </source>
</evidence>
<feature type="region of interest" description="Disordered" evidence="10">
    <location>
        <begin position="156"/>
        <end position="177"/>
    </location>
</feature>
<accession>A0A066WRZ7</accession>
<dbReference type="PROSITE" id="PS50195">
    <property type="entry name" value="PX"/>
    <property type="match status" value="1"/>
</dbReference>
<dbReference type="Proteomes" id="UP000027361">
    <property type="component" value="Unassembled WGS sequence"/>
</dbReference>
<dbReference type="GeneID" id="25267745"/>
<dbReference type="Pfam" id="PF00787">
    <property type="entry name" value="PX"/>
    <property type="match status" value="1"/>
</dbReference>
<dbReference type="AlphaFoldDB" id="A0A066WRZ7"/>
<feature type="region of interest" description="Disordered" evidence="10">
    <location>
        <begin position="483"/>
        <end position="503"/>
    </location>
</feature>
<keyword evidence="4" id="KW-0926">Vacuole</keyword>
<evidence type="ECO:0000256" key="3">
    <source>
        <dbReference type="ARBA" id="ARBA00007426"/>
    </source>
</evidence>
<comment type="function">
    <text evidence="7">Recruits the lipid transfer protein VPS13 to endosomal and vacuolar membranes.</text>
</comment>
<evidence type="ECO:0000256" key="9">
    <source>
        <dbReference type="ARBA" id="ARBA00033785"/>
    </source>
</evidence>
<feature type="compositionally biased region" description="Basic and acidic residues" evidence="10">
    <location>
        <begin position="483"/>
        <end position="492"/>
    </location>
</feature>
<evidence type="ECO:0000256" key="8">
    <source>
        <dbReference type="ARBA" id="ARBA00033774"/>
    </source>
</evidence>
<evidence type="ECO:0000256" key="10">
    <source>
        <dbReference type="SAM" id="MobiDB-lite"/>
    </source>
</evidence>
<dbReference type="InterPro" id="IPR037917">
    <property type="entry name" value="Ypt35_PX"/>
</dbReference>
<comment type="caution">
    <text evidence="12">The sequence shown here is derived from an EMBL/GenBank/DDBJ whole genome shotgun (WGS) entry which is preliminary data.</text>
</comment>
<dbReference type="InterPro" id="IPR001683">
    <property type="entry name" value="PX_dom"/>
</dbReference>
<feature type="region of interest" description="Disordered" evidence="10">
    <location>
        <begin position="78"/>
        <end position="115"/>
    </location>
</feature>
<feature type="region of interest" description="Disordered" evidence="10">
    <location>
        <begin position="526"/>
        <end position="552"/>
    </location>
</feature>
<evidence type="ECO:0000256" key="4">
    <source>
        <dbReference type="ARBA" id="ARBA00022554"/>
    </source>
</evidence>
<gene>
    <name evidence="12" type="ORF">K437DRAFT_71731</name>
</gene>
<comment type="subcellular location">
    <subcellularLocation>
        <location evidence="2">Endosome</location>
    </subcellularLocation>
    <subcellularLocation>
        <location evidence="1">Vacuole membrane</location>
        <topology evidence="1">Peripheral membrane protein</topology>
    </subcellularLocation>
</comment>
<keyword evidence="6" id="KW-0472">Membrane</keyword>
<evidence type="ECO:0000256" key="1">
    <source>
        <dbReference type="ARBA" id="ARBA00004148"/>
    </source>
</evidence>
<evidence type="ECO:0000256" key="5">
    <source>
        <dbReference type="ARBA" id="ARBA00022753"/>
    </source>
</evidence>
<dbReference type="SUPFAM" id="SSF64268">
    <property type="entry name" value="PX domain"/>
    <property type="match status" value="1"/>
</dbReference>
<dbReference type="InterPro" id="IPR036871">
    <property type="entry name" value="PX_dom_sf"/>
</dbReference>
<proteinExistence type="inferred from homology"/>
<feature type="region of interest" description="Disordered" evidence="10">
    <location>
        <begin position="206"/>
        <end position="226"/>
    </location>
</feature>
<dbReference type="STRING" id="1037660.A0A066WRZ7"/>
<dbReference type="EMBL" id="JMSN01000002">
    <property type="protein sequence ID" value="KDN53440.1"/>
    <property type="molecule type" value="Genomic_DNA"/>
</dbReference>
<dbReference type="InParanoid" id="A0A066WRZ7"/>
<dbReference type="OrthoDB" id="10254720at2759"/>
<protein>
    <recommendedName>
        <fullName evidence="8">Endosomal/vacuolar adapter protein YPT35</fullName>
    </recommendedName>
    <alternativeName>
        <fullName evidence="9">PX domain-containing protein YPT35</fullName>
    </alternativeName>
</protein>
<evidence type="ECO:0000313" key="12">
    <source>
        <dbReference type="EMBL" id="KDN53440.1"/>
    </source>
</evidence>
<feature type="region of interest" description="Disordered" evidence="10">
    <location>
        <begin position="397"/>
        <end position="425"/>
    </location>
</feature>
<dbReference type="HOGENOM" id="CLU_419753_0_0_1"/>
<dbReference type="GO" id="GO:0032266">
    <property type="term" value="F:phosphatidylinositol-3-phosphate binding"/>
    <property type="evidence" value="ECO:0007669"/>
    <property type="project" value="InterPro"/>
</dbReference>
<feature type="compositionally biased region" description="Polar residues" evidence="10">
    <location>
        <begin position="213"/>
        <end position="226"/>
    </location>
</feature>
<dbReference type="GO" id="GO:0005774">
    <property type="term" value="C:vacuolar membrane"/>
    <property type="evidence" value="ECO:0007669"/>
    <property type="project" value="UniProtKB-SubCell"/>
</dbReference>
<feature type="domain" description="PX" evidence="11">
    <location>
        <begin position="558"/>
        <end position="669"/>
    </location>
</feature>
<evidence type="ECO:0000256" key="6">
    <source>
        <dbReference type="ARBA" id="ARBA00023136"/>
    </source>
</evidence>
<sequence length="669" mass="72888">MTSLGNDGIFVAELEEATSELLDLALPSPRGTPSQSGKARIPTGYTIDRLITPSPLRLTSPAPIYSAGSKLVPIRSFEDEKENEAGPSKAWSPRTMKKVHTQSRGDGGTSPEQRAKAKITISSSNEIVADQDWLPSGGLYSMIGSLREVTPIATPLPAPDRSVTGSPTSIIPPRSPFKDAHGTLKDVWLNEFGERVVNGKVVGQMRAGRRRAQSPTTVVSGTTSAPPSQMVFRQRQEITEIREEEKTQRQATTPAFFFQSFPTAVPGRRRSLDLSDPLKLNLSMQNESEMSNHTPDVSFHTANDSVEDTSLPVPTAERADFPLLNTVARNGSVLPAPPSRPISRSSSIHGVALPPSPLPISPLSSPAAPVAVTHVQSKLIKLHANKKKSWQTVSATQAGLVMEQDRDRNRLPTPTQTSPSLPPAAPMSIAARAAALFKTPLIPDERRRNSIGSYEDEGGAMLRSFSMPSSPDLSWRAAAGDRVHNGKGKADDGNDTSSQPSIESLPASLQSLPVSILTVSSLTPSAISDRSQGSNNSVGHHRRNSSRGSLRGCSSSVFAREVRIRGWSEVGEKARGWVVFHIRIVTKQGVVIANHRRFSAFVSLHRQLLDERPEYARFLPALPPRRTGLLHKYGAKHLENRRKSLQDWLESVMLDARWAECTCLQEWIL</sequence>